<feature type="transmembrane region" description="Helical" evidence="1">
    <location>
        <begin position="320"/>
        <end position="343"/>
    </location>
</feature>
<evidence type="ECO:0000313" key="2">
    <source>
        <dbReference type="EMBL" id="OGG80594.1"/>
    </source>
</evidence>
<evidence type="ECO:0000256" key="1">
    <source>
        <dbReference type="SAM" id="Phobius"/>
    </source>
</evidence>
<gene>
    <name evidence="2" type="ORF">A3A39_01430</name>
</gene>
<proteinExistence type="predicted"/>
<accession>A0A1F6F434</accession>
<protein>
    <submittedName>
        <fullName evidence="2">Uncharacterized protein</fullName>
    </submittedName>
</protein>
<comment type="caution">
    <text evidence="2">The sequence shown here is derived from an EMBL/GenBank/DDBJ whole genome shotgun (WGS) entry which is preliminary data.</text>
</comment>
<name>A0A1F6F434_9BACT</name>
<dbReference type="STRING" id="1798512.A3A39_01430"/>
<dbReference type="AlphaFoldDB" id="A0A1F6F434"/>
<feature type="transmembrane region" description="Helical" evidence="1">
    <location>
        <begin position="382"/>
        <end position="405"/>
    </location>
</feature>
<reference evidence="2 3" key="1">
    <citation type="journal article" date="2016" name="Nat. Commun.">
        <title>Thousands of microbial genomes shed light on interconnected biogeochemical processes in an aquifer system.</title>
        <authorList>
            <person name="Anantharaman K."/>
            <person name="Brown C.T."/>
            <person name="Hug L.A."/>
            <person name="Sharon I."/>
            <person name="Castelle C.J."/>
            <person name="Probst A.J."/>
            <person name="Thomas B.C."/>
            <person name="Singh A."/>
            <person name="Wilkins M.J."/>
            <person name="Karaoz U."/>
            <person name="Brodie E.L."/>
            <person name="Williams K.H."/>
            <person name="Hubbard S.S."/>
            <person name="Banfield J.F."/>
        </authorList>
    </citation>
    <scope>NUCLEOTIDE SEQUENCE [LARGE SCALE GENOMIC DNA]</scope>
</reference>
<keyword evidence="1" id="KW-0812">Transmembrane</keyword>
<feature type="transmembrane region" description="Helical" evidence="1">
    <location>
        <begin position="411"/>
        <end position="432"/>
    </location>
</feature>
<evidence type="ECO:0000313" key="3">
    <source>
        <dbReference type="Proteomes" id="UP000177372"/>
    </source>
</evidence>
<dbReference type="EMBL" id="MFLZ01000004">
    <property type="protein sequence ID" value="OGG80594.1"/>
    <property type="molecule type" value="Genomic_DNA"/>
</dbReference>
<sequence>MLAEPIRELVGRVDAAEEAHEKTPQGEVLEVGTIIAKAASLYEKLRYLIDYREEHTIRRAALERILKRRVFLEQKAESGLVLLQELVDGKYIPKELATEEIARDIDGIISRFLELSRLVRANGAVGRRLISFAATEVDTRISPVEYAIDHESAEALYKILKGHVSVYGYKEEETNAQLYSACWRSLLGADNDRLAYALWLLYVPQWREGVDLRDVASQLPAIIANIRARVRDSLQWQIAPKIKNESIYFRIIHEVLESHRGGAGQILESPNRLDAYAREFLEKKYEKENERIQKSGIRAVLYLFITKMTVAIVAELPYEIIVLGGIHYVPLTINILFHPLLLFGLTRGAGTLDEANTNAIIEGLHGILYEGKVRTIRVRSGFSRLTFAFALAYLLLFMFVFGGLVGVLQLLAFNPVSIALFLFFLALVSYFAFRIRYRARRWKLVRESGTIAIIAGVLAVPIVRAGEWLSRTFSSINVFVLILDFIIETPFKRLLHFSNQFLLYLREKGEEIR</sequence>
<keyword evidence="1" id="KW-1133">Transmembrane helix</keyword>
<dbReference type="Proteomes" id="UP000177372">
    <property type="component" value="Unassembled WGS sequence"/>
</dbReference>
<keyword evidence="1" id="KW-0472">Membrane</keyword>
<organism evidence="2 3">
    <name type="scientific">Candidatus Kaiserbacteria bacterium RIFCSPLOWO2_01_FULL_54_13</name>
    <dbReference type="NCBI Taxonomy" id="1798512"/>
    <lineage>
        <taxon>Bacteria</taxon>
        <taxon>Candidatus Kaiseribacteriota</taxon>
    </lineage>
</organism>